<accession>A0AAD1F8L8</accession>
<organism evidence="2 3">
    <name type="scientific">Prevotella intermedia</name>
    <dbReference type="NCBI Taxonomy" id="28131"/>
    <lineage>
        <taxon>Bacteria</taxon>
        <taxon>Pseudomonadati</taxon>
        <taxon>Bacteroidota</taxon>
        <taxon>Bacteroidia</taxon>
        <taxon>Bacteroidales</taxon>
        <taxon>Prevotellaceae</taxon>
        <taxon>Prevotella</taxon>
    </lineage>
</organism>
<feature type="region of interest" description="Disordered" evidence="1">
    <location>
        <begin position="23"/>
        <end position="43"/>
    </location>
</feature>
<proteinExistence type="predicted"/>
<dbReference type="EMBL" id="AP014926">
    <property type="protein sequence ID" value="BAR97131.1"/>
    <property type="molecule type" value="Genomic_DNA"/>
</dbReference>
<feature type="compositionally biased region" description="Polar residues" evidence="1">
    <location>
        <begin position="29"/>
        <end position="43"/>
    </location>
</feature>
<evidence type="ECO:0000313" key="2">
    <source>
        <dbReference type="EMBL" id="BAR97131.1"/>
    </source>
</evidence>
<name>A0AAD1F8L8_PREIN</name>
<protein>
    <submittedName>
        <fullName evidence="2">Uncharacterized protein</fullName>
    </submittedName>
</protein>
<evidence type="ECO:0000313" key="3">
    <source>
        <dbReference type="Proteomes" id="UP000067008"/>
    </source>
</evidence>
<evidence type="ECO:0000256" key="1">
    <source>
        <dbReference type="SAM" id="MobiDB-lite"/>
    </source>
</evidence>
<reference evidence="2 3" key="1">
    <citation type="submission" date="2015-07" db="EMBL/GenBank/DDBJ databases">
        <title>Complete genome sequence of Prevotella intermedia strain 17-2.</title>
        <authorList>
            <person name="Nambu T."/>
        </authorList>
    </citation>
    <scope>NUCLEOTIDE SEQUENCE [LARGE SCALE GENOMIC DNA]</scope>
    <source>
        <strain evidence="2 3">17-2</strain>
    </source>
</reference>
<sequence length="43" mass="4772">MGLTEFFDGKKLQATNSLQNITDGEKLRTTSGLRNTLTAKSRE</sequence>
<dbReference type="Proteomes" id="UP000067008">
    <property type="component" value="Chromosome 1"/>
</dbReference>
<gene>
    <name evidence="2" type="ORF">PI172_2403</name>
</gene>
<dbReference type="AlphaFoldDB" id="A0AAD1F8L8"/>